<dbReference type="SUPFAM" id="SSF48239">
    <property type="entry name" value="Terpenoid cyclases/Protein prenyltransferases"/>
    <property type="match status" value="2"/>
</dbReference>
<evidence type="ECO:0000259" key="6">
    <source>
        <dbReference type="Pfam" id="PF13243"/>
    </source>
</evidence>
<proteinExistence type="inferred from homology"/>
<keyword evidence="3" id="KW-0677">Repeat</keyword>
<feature type="domain" description="Squalene cyclase N-terminal" evidence="7">
    <location>
        <begin position="33"/>
        <end position="319"/>
    </location>
</feature>
<dbReference type="GO" id="GO:0016104">
    <property type="term" value="P:triterpenoid biosynthetic process"/>
    <property type="evidence" value="ECO:0007669"/>
    <property type="project" value="InterPro"/>
</dbReference>
<dbReference type="Proteomes" id="UP000247465">
    <property type="component" value="Chromosome"/>
</dbReference>
<name>A0A2Z4AEF6_9BACT</name>
<dbReference type="EC" id="4.2.1.129" evidence="8"/>
<keyword evidence="4" id="KW-0413">Isomerase</keyword>
<evidence type="ECO:0000256" key="4">
    <source>
        <dbReference type="ARBA" id="ARBA00023235"/>
    </source>
</evidence>
<dbReference type="InterPro" id="IPR008930">
    <property type="entry name" value="Terpenoid_cyclase/PrenylTrfase"/>
</dbReference>
<dbReference type="InterPro" id="IPR032697">
    <property type="entry name" value="SQ_cyclase_N"/>
</dbReference>
<dbReference type="SFLD" id="SFLDG01016">
    <property type="entry name" value="Prenyltransferase_Like_2"/>
    <property type="match status" value="1"/>
</dbReference>
<evidence type="ECO:0000313" key="8">
    <source>
        <dbReference type="EMBL" id="AWT59316.1"/>
    </source>
</evidence>
<dbReference type="InterPro" id="IPR006400">
    <property type="entry name" value="Hopene-cyclase"/>
</dbReference>
<dbReference type="UniPathway" id="UPA00337"/>
<dbReference type="KEGG" id="mtar:DF168_00501"/>
<dbReference type="NCBIfam" id="TIGR01507">
    <property type="entry name" value="hopene_cyclase"/>
    <property type="match status" value="1"/>
</dbReference>
<evidence type="ECO:0000256" key="5">
    <source>
        <dbReference type="SAM" id="MobiDB-lite"/>
    </source>
</evidence>
<dbReference type="PANTHER" id="PTHR11764">
    <property type="entry name" value="TERPENE CYCLASE/MUTASE FAMILY MEMBER"/>
    <property type="match status" value="1"/>
</dbReference>
<dbReference type="InterPro" id="IPR032696">
    <property type="entry name" value="SQ_cyclase_C"/>
</dbReference>
<evidence type="ECO:0000256" key="3">
    <source>
        <dbReference type="ARBA" id="ARBA00022737"/>
    </source>
</evidence>
<dbReference type="InterPro" id="IPR018333">
    <property type="entry name" value="Squalene_cyclase"/>
</dbReference>
<feature type="domain" description="Squalene cyclase C-terminal" evidence="6">
    <location>
        <begin position="328"/>
        <end position="647"/>
    </location>
</feature>
<dbReference type="Pfam" id="PF13243">
    <property type="entry name" value="SQHop_cyclase_C"/>
    <property type="match status" value="1"/>
</dbReference>
<gene>
    <name evidence="8" type="primary">shc</name>
    <name evidence="8" type="ORF">DF168_00501</name>
</gene>
<dbReference type="AlphaFoldDB" id="A0A2Z4AEF6"/>
<organism evidence="8 9">
    <name type="scientific">Candidatus Moanibacter tarae</name>
    <dbReference type="NCBI Taxonomy" id="2200854"/>
    <lineage>
        <taxon>Bacteria</taxon>
        <taxon>Pseudomonadati</taxon>
        <taxon>Verrucomicrobiota</taxon>
        <taxon>Opitutia</taxon>
        <taxon>Puniceicoccales</taxon>
        <taxon>Puniceicoccales incertae sedis</taxon>
        <taxon>Candidatus Moanibacter</taxon>
    </lineage>
</organism>
<evidence type="ECO:0000256" key="1">
    <source>
        <dbReference type="ARBA" id="ARBA00004999"/>
    </source>
</evidence>
<keyword evidence="8" id="KW-0456">Lyase</keyword>
<accession>A0A2Z4AEF6</accession>
<dbReference type="GO" id="GO:0016829">
    <property type="term" value="F:lyase activity"/>
    <property type="evidence" value="ECO:0007669"/>
    <property type="project" value="UniProtKB-KW"/>
</dbReference>
<feature type="compositionally biased region" description="Polar residues" evidence="5">
    <location>
        <begin position="14"/>
        <end position="23"/>
    </location>
</feature>
<comment type="pathway">
    <text evidence="1">Secondary metabolite biosynthesis; hopanoid biosynthesis.</text>
</comment>
<reference evidence="8 9" key="1">
    <citation type="submission" date="2018-06" db="EMBL/GenBank/DDBJ databases">
        <title>Draft Genome Sequence of a Novel Marine Bacterium Related to the Verrucomicrobia.</title>
        <authorList>
            <person name="Vosseberg J."/>
            <person name="Martijn J."/>
            <person name="Ettema T.J.G."/>
        </authorList>
    </citation>
    <scope>NUCLEOTIDE SEQUENCE [LARGE SCALE GENOMIC DNA]</scope>
    <source>
        <strain evidence="8">TARA_B100001123</strain>
    </source>
</reference>
<dbReference type="Pfam" id="PF13249">
    <property type="entry name" value="SQHop_cyclase_N"/>
    <property type="match status" value="1"/>
</dbReference>
<evidence type="ECO:0000256" key="2">
    <source>
        <dbReference type="ARBA" id="ARBA00009755"/>
    </source>
</evidence>
<protein>
    <submittedName>
        <fullName evidence="8">Squalene--hopene cyclase</fullName>
        <ecNumber evidence="8">4.2.1.129</ecNumber>
    </submittedName>
</protein>
<dbReference type="GO" id="GO:0016866">
    <property type="term" value="F:intramolecular transferase activity"/>
    <property type="evidence" value="ECO:0007669"/>
    <property type="project" value="InterPro"/>
</dbReference>
<sequence>MTPNISDGSREEAQNTSVSSGGMNTEDALVQAIEKGNKALLELQHKDGYWCFELEADCTIPSEYILMMHFMNEVDVELEKKIGVYLRENQLEDGGWPLYRGGEADLSCTVKAYFALKLIGDGIDTPHMKRAKTVILSKGGAARCNVFTRITLALYGQLPWRGVPLVPVEIMLLPRWFPFHLSKVSYWSRTVMVPLAVLCSLKARANNPREVNIRELFVRSPENEKNFFPVRSFLNRVFILLDRCAHILEPIIPRAVRRISMKRAEEWIIKRLNGEGGLGAIFPAMVNAYEALDHLGYSREHPYCVSARKALLRLLVVEENKAYCQPCVSPVWDTGLASLALLESGSEDNVLAVSKAMDWLSNRQLLEEFGDWRECRPTLRGGGWAFQFENSPYPDLDDTAVVAVAMGLVDPEEYYNQVQRAVEWVAGMQSINGGFAAFDVDNNKAYLNEIPFADHGALLDPPSSDVSARCLMMLSSCQNPNGEMRRVVKRCLDYLIKEQEEDGAWFGRWGTNYIYGTWSVLIAFERAGVHPDHPSIRRAVGWLKEKQRKDGGWGESNDSYMYPARRGQAPRSTSFQTAWAIHGLIASGEGCSDVVKRGVDFLLKHQGPDDLWYDTEYTSPGFPRVFYLKYHGYDKYSPLWALAKYRNFKRENPERSNLD</sequence>
<evidence type="ECO:0000259" key="7">
    <source>
        <dbReference type="Pfam" id="PF13249"/>
    </source>
</evidence>
<evidence type="ECO:0000313" key="9">
    <source>
        <dbReference type="Proteomes" id="UP000247465"/>
    </source>
</evidence>
<dbReference type="Gene3D" id="1.50.10.20">
    <property type="match status" value="2"/>
</dbReference>
<dbReference type="PANTHER" id="PTHR11764:SF20">
    <property type="entry name" value="LANOSTEROL SYNTHASE"/>
    <property type="match status" value="1"/>
</dbReference>
<comment type="similarity">
    <text evidence="2">Belongs to the terpene cyclase/mutase family.</text>
</comment>
<feature type="region of interest" description="Disordered" evidence="5">
    <location>
        <begin position="1"/>
        <end position="23"/>
    </location>
</feature>
<dbReference type="EMBL" id="CP029803">
    <property type="protein sequence ID" value="AWT59316.1"/>
    <property type="molecule type" value="Genomic_DNA"/>
</dbReference>
<dbReference type="NCBIfam" id="TIGR01787">
    <property type="entry name" value="squalene_cyclas"/>
    <property type="match status" value="1"/>
</dbReference>
<dbReference type="CDD" id="cd02892">
    <property type="entry name" value="SQCY_1"/>
    <property type="match status" value="1"/>
</dbReference>
<dbReference type="GO" id="GO:0005811">
    <property type="term" value="C:lipid droplet"/>
    <property type="evidence" value="ECO:0007669"/>
    <property type="project" value="InterPro"/>
</dbReference>